<dbReference type="EMBL" id="CM047940">
    <property type="protein sequence ID" value="KAI9904434.1"/>
    <property type="molecule type" value="Genomic_DNA"/>
</dbReference>
<gene>
    <name evidence="1" type="ORF">N3K66_000963</name>
</gene>
<dbReference type="Proteomes" id="UP001163324">
    <property type="component" value="Chromosome 1"/>
</dbReference>
<keyword evidence="2" id="KW-1185">Reference proteome</keyword>
<sequence length="259" mass="28654">MAISTPTTRHGTAVPHEDVHMTGPEEEEGTAAPPPAEDLYSKPVPRGPRSPARRAEVIVRNRRREYLQRHPSYYAGLEHELADPVLYERLVKRFQTPAQRSAEGQKKGYARTLEASLLRSESRLSELNAPPPFSSACSPYPAAFSSSSADPRQPRTSGANDWDAQAEDGPHGMLLWRAFLEDRFVAGRDGEFGAYAAVDGDEGLDEMARRDEEDGWFESEEPRWAGVGARAGVGEQGEEEGEEGEEERELKGETGIQDF</sequence>
<accession>A0ACC0VDF5</accession>
<evidence type="ECO:0000313" key="2">
    <source>
        <dbReference type="Proteomes" id="UP001163324"/>
    </source>
</evidence>
<name>A0ACC0VDF5_9HYPO</name>
<reference evidence="1" key="1">
    <citation type="submission" date="2022-10" db="EMBL/GenBank/DDBJ databases">
        <title>Complete Genome of Trichothecium roseum strain YXFP-22015, a Plant Pathogen Isolated from Citrus.</title>
        <authorList>
            <person name="Wang Y."/>
            <person name="Zhu L."/>
        </authorList>
    </citation>
    <scope>NUCLEOTIDE SEQUENCE</scope>
    <source>
        <strain evidence="1">YXFP-22015</strain>
    </source>
</reference>
<organism evidence="1 2">
    <name type="scientific">Trichothecium roseum</name>
    <dbReference type="NCBI Taxonomy" id="47278"/>
    <lineage>
        <taxon>Eukaryota</taxon>
        <taxon>Fungi</taxon>
        <taxon>Dikarya</taxon>
        <taxon>Ascomycota</taxon>
        <taxon>Pezizomycotina</taxon>
        <taxon>Sordariomycetes</taxon>
        <taxon>Hypocreomycetidae</taxon>
        <taxon>Hypocreales</taxon>
        <taxon>Hypocreales incertae sedis</taxon>
        <taxon>Trichothecium</taxon>
    </lineage>
</organism>
<comment type="caution">
    <text evidence="1">The sequence shown here is derived from an EMBL/GenBank/DDBJ whole genome shotgun (WGS) entry which is preliminary data.</text>
</comment>
<protein>
    <submittedName>
        <fullName evidence="1">Uncharacterized protein</fullName>
    </submittedName>
</protein>
<proteinExistence type="predicted"/>
<evidence type="ECO:0000313" key="1">
    <source>
        <dbReference type="EMBL" id="KAI9904434.1"/>
    </source>
</evidence>